<dbReference type="RefSeq" id="WP_276109658.1">
    <property type="nucleotide sequence ID" value="NZ_JARJBB010000007.1"/>
</dbReference>
<name>A0ABT6A627_9ACTN</name>
<reference evidence="1 2" key="1">
    <citation type="submission" date="2023-03" db="EMBL/GenBank/DDBJ databases">
        <title>Draft genome sequence of Streptomyces sp. K1PA1 isolated from peat swamp forest in Thailand.</title>
        <authorList>
            <person name="Klaysubun C."/>
            <person name="Duangmal K."/>
        </authorList>
    </citation>
    <scope>NUCLEOTIDE SEQUENCE [LARGE SCALE GENOMIC DNA]</scope>
    <source>
        <strain evidence="1 2">K1PA1</strain>
    </source>
</reference>
<dbReference type="EMBL" id="JARJBB010000007">
    <property type="protein sequence ID" value="MDF3300103.1"/>
    <property type="molecule type" value="Genomic_DNA"/>
</dbReference>
<comment type="caution">
    <text evidence="1">The sequence shown here is derived from an EMBL/GenBank/DDBJ whole genome shotgun (WGS) entry which is preliminary data.</text>
</comment>
<dbReference type="Proteomes" id="UP001221150">
    <property type="component" value="Unassembled WGS sequence"/>
</dbReference>
<sequence>MIEETLRAVGWWPGRRIPIDRWRETLEKTGLIRTHAGLSPTARPGGPRDC</sequence>
<evidence type="ECO:0000313" key="2">
    <source>
        <dbReference type="Proteomes" id="UP001221150"/>
    </source>
</evidence>
<accession>A0ABT6A627</accession>
<gene>
    <name evidence="1" type="ORF">P3H78_15990</name>
</gene>
<proteinExistence type="predicted"/>
<keyword evidence="2" id="KW-1185">Reference proteome</keyword>
<protein>
    <submittedName>
        <fullName evidence="1">Uncharacterized protein</fullName>
    </submittedName>
</protein>
<evidence type="ECO:0000313" key="1">
    <source>
        <dbReference type="EMBL" id="MDF3300103.1"/>
    </source>
</evidence>
<organism evidence="1 2">
    <name type="scientific">Streptomyces tropicalis</name>
    <dbReference type="NCBI Taxonomy" id="3034234"/>
    <lineage>
        <taxon>Bacteria</taxon>
        <taxon>Bacillati</taxon>
        <taxon>Actinomycetota</taxon>
        <taxon>Actinomycetes</taxon>
        <taxon>Kitasatosporales</taxon>
        <taxon>Streptomycetaceae</taxon>
        <taxon>Streptomyces</taxon>
    </lineage>
</organism>